<organism evidence="16 17">
    <name type="scientific">Ectothiorhodosinus mongolicus</name>
    <dbReference type="NCBI Taxonomy" id="233100"/>
    <lineage>
        <taxon>Bacteria</taxon>
        <taxon>Pseudomonadati</taxon>
        <taxon>Pseudomonadota</taxon>
        <taxon>Gammaproteobacteria</taxon>
        <taxon>Chromatiales</taxon>
        <taxon>Ectothiorhodospiraceae</taxon>
        <taxon>Ectothiorhodosinus</taxon>
    </lineage>
</organism>
<evidence type="ECO:0000256" key="2">
    <source>
        <dbReference type="ARBA" id="ARBA00002790"/>
    </source>
</evidence>
<evidence type="ECO:0000256" key="6">
    <source>
        <dbReference type="ARBA" id="ARBA00022694"/>
    </source>
</evidence>
<comment type="cofactor">
    <cofactor evidence="1 12 14">
        <name>FMN</name>
        <dbReference type="ChEBI" id="CHEBI:58210"/>
    </cofactor>
</comment>
<keyword evidence="4 12" id="KW-0285">Flavoprotein</keyword>
<evidence type="ECO:0000256" key="9">
    <source>
        <dbReference type="ARBA" id="ARBA00023002"/>
    </source>
</evidence>
<sequence>MMCSIMQIGPHQIFPPLVLAPMAGTTDLPFRQLCRRWGAGMAVSEMVHSDISLWHTRKSRLRLDQSGELAPRNLQIAGYDPSMMAEAARVAADRGAQIIDINMGCPVKKVTRRLAGSALLSDEPLVGEILSAVVDAVSLPVTLKIRLGLDKEHVNALRIAQIAEQSGIQALTIHGRTRACRFSGAVDYEAIAQVKAQTCLPVIANGDICSAADAKRVLAVTGADGLMIGRGAQGKPWVFAEIAAELGWAKPTEIPQGDARLRLILEHIQAMHSFYGESLGVRTARKHLSWYLQDLSIADQNRQRIMAAETAFDQCQAVELGLSGFYRDTGLAA</sequence>
<dbReference type="Gene3D" id="3.20.20.70">
    <property type="entry name" value="Aldolase class I"/>
    <property type="match status" value="1"/>
</dbReference>
<evidence type="ECO:0000256" key="14">
    <source>
        <dbReference type="PIRSR" id="PIRSR006621-2"/>
    </source>
</evidence>
<feature type="binding site" evidence="14">
    <location>
        <position position="144"/>
    </location>
    <ligand>
        <name>FMN</name>
        <dbReference type="ChEBI" id="CHEBI:58210"/>
    </ligand>
</feature>
<dbReference type="InterPro" id="IPR004652">
    <property type="entry name" value="DusB-like"/>
</dbReference>
<comment type="catalytic activity">
    <reaction evidence="10">
        <text>a 5,6-dihydrouridine in tRNA + NADP(+) = a uridine in tRNA + NADPH + H(+)</text>
        <dbReference type="Rhea" id="RHEA:23624"/>
        <dbReference type="Rhea" id="RHEA-COMP:13339"/>
        <dbReference type="Rhea" id="RHEA-COMP:13887"/>
        <dbReference type="ChEBI" id="CHEBI:15378"/>
        <dbReference type="ChEBI" id="CHEBI:57783"/>
        <dbReference type="ChEBI" id="CHEBI:58349"/>
        <dbReference type="ChEBI" id="CHEBI:65315"/>
        <dbReference type="ChEBI" id="CHEBI:74443"/>
    </reaction>
</comment>
<dbReference type="GO" id="GO:0017150">
    <property type="term" value="F:tRNA dihydrouridine synthase activity"/>
    <property type="evidence" value="ECO:0007669"/>
    <property type="project" value="InterPro"/>
</dbReference>
<dbReference type="CDD" id="cd02801">
    <property type="entry name" value="DUS_like_FMN"/>
    <property type="match status" value="1"/>
</dbReference>
<evidence type="ECO:0000259" key="15">
    <source>
        <dbReference type="Pfam" id="PF01207"/>
    </source>
</evidence>
<reference evidence="16 17" key="1">
    <citation type="submission" date="2017-01" db="EMBL/GenBank/DDBJ databases">
        <authorList>
            <person name="Mah S.A."/>
            <person name="Swanson W.J."/>
            <person name="Moy G.W."/>
            <person name="Vacquier V.D."/>
        </authorList>
    </citation>
    <scope>NUCLEOTIDE SEQUENCE [LARGE SCALE GENOMIC DNA]</scope>
    <source>
        <strain evidence="16 17">M9</strain>
    </source>
</reference>
<keyword evidence="9 12" id="KW-0560">Oxidoreductase</keyword>
<dbReference type="InterPro" id="IPR018517">
    <property type="entry name" value="tRNA_hU_synthase_CS"/>
</dbReference>
<dbReference type="InterPro" id="IPR013785">
    <property type="entry name" value="Aldolase_TIM"/>
</dbReference>
<dbReference type="STRING" id="233100.SAMN05216526_1347"/>
<feature type="active site" description="Proton donor" evidence="13">
    <location>
        <position position="105"/>
    </location>
</feature>
<keyword evidence="14" id="KW-0547">Nucleotide-binding</keyword>
<dbReference type="PANTHER" id="PTHR45846:SF1">
    <property type="entry name" value="TRNA-DIHYDROURIDINE(47) SYNTHASE [NAD(P)(+)]-LIKE"/>
    <property type="match status" value="1"/>
</dbReference>
<evidence type="ECO:0000313" key="16">
    <source>
        <dbReference type="EMBL" id="SIT70569.1"/>
    </source>
</evidence>
<comment type="catalytic activity">
    <reaction evidence="11">
        <text>a 5,6-dihydrouridine in tRNA + NAD(+) = a uridine in tRNA + NADH + H(+)</text>
        <dbReference type="Rhea" id="RHEA:54452"/>
        <dbReference type="Rhea" id="RHEA-COMP:13339"/>
        <dbReference type="Rhea" id="RHEA-COMP:13887"/>
        <dbReference type="ChEBI" id="CHEBI:15378"/>
        <dbReference type="ChEBI" id="CHEBI:57540"/>
        <dbReference type="ChEBI" id="CHEBI:57945"/>
        <dbReference type="ChEBI" id="CHEBI:65315"/>
        <dbReference type="ChEBI" id="CHEBI:74443"/>
    </reaction>
</comment>
<dbReference type="Pfam" id="PF01207">
    <property type="entry name" value="Dus"/>
    <property type="match status" value="1"/>
</dbReference>
<evidence type="ECO:0000313" key="17">
    <source>
        <dbReference type="Proteomes" id="UP000223759"/>
    </source>
</evidence>
<dbReference type="InterPro" id="IPR035587">
    <property type="entry name" value="DUS-like_FMN-bd"/>
</dbReference>
<keyword evidence="17" id="KW-1185">Reference proteome</keyword>
<dbReference type="AlphaFoldDB" id="A0A1R3W0X2"/>
<dbReference type="EMBL" id="FTPK01000002">
    <property type="protein sequence ID" value="SIT70569.1"/>
    <property type="molecule type" value="Genomic_DNA"/>
</dbReference>
<evidence type="ECO:0000256" key="5">
    <source>
        <dbReference type="ARBA" id="ARBA00022643"/>
    </source>
</evidence>
<dbReference type="InterPro" id="IPR024036">
    <property type="entry name" value="tRNA-dHydroUridine_Synthase_C"/>
</dbReference>
<dbReference type="GO" id="GO:0050660">
    <property type="term" value="F:flavin adenine dinucleotide binding"/>
    <property type="evidence" value="ECO:0007669"/>
    <property type="project" value="InterPro"/>
</dbReference>
<dbReference type="PANTHER" id="PTHR45846">
    <property type="entry name" value="TRNA-DIHYDROURIDINE(47) SYNTHASE [NAD(P)(+)]-LIKE"/>
    <property type="match status" value="1"/>
</dbReference>
<dbReference type="SUPFAM" id="SSF51395">
    <property type="entry name" value="FMN-linked oxidoreductases"/>
    <property type="match status" value="1"/>
</dbReference>
<dbReference type="Gene3D" id="1.10.1200.80">
    <property type="entry name" value="Putative flavin oxidoreducatase, domain 2"/>
    <property type="match status" value="1"/>
</dbReference>
<dbReference type="InterPro" id="IPR001269">
    <property type="entry name" value="DUS_fam"/>
</dbReference>
<evidence type="ECO:0000256" key="11">
    <source>
        <dbReference type="ARBA" id="ARBA00048802"/>
    </source>
</evidence>
<evidence type="ECO:0000256" key="7">
    <source>
        <dbReference type="ARBA" id="ARBA00022857"/>
    </source>
</evidence>
<keyword evidence="3" id="KW-0820">tRNA-binding</keyword>
<keyword evidence="8" id="KW-0694">RNA-binding</keyword>
<accession>A0A1R3W0X2</accession>
<evidence type="ECO:0000256" key="13">
    <source>
        <dbReference type="PIRSR" id="PIRSR006621-1"/>
    </source>
</evidence>
<keyword evidence="7" id="KW-0521">NADP</keyword>
<name>A0A1R3W0X2_9GAMM</name>
<evidence type="ECO:0000256" key="3">
    <source>
        <dbReference type="ARBA" id="ARBA00022555"/>
    </source>
</evidence>
<dbReference type="PROSITE" id="PS01136">
    <property type="entry name" value="UPF0034"/>
    <property type="match status" value="1"/>
</dbReference>
<keyword evidence="5 12" id="KW-0288">FMN</keyword>
<dbReference type="PIRSF" id="PIRSF006621">
    <property type="entry name" value="Dus"/>
    <property type="match status" value="1"/>
</dbReference>
<evidence type="ECO:0000256" key="4">
    <source>
        <dbReference type="ARBA" id="ARBA00022630"/>
    </source>
</evidence>
<gene>
    <name evidence="16" type="ORF">SAMN05216526_1347</name>
</gene>
<evidence type="ECO:0000256" key="10">
    <source>
        <dbReference type="ARBA" id="ARBA00048205"/>
    </source>
</evidence>
<comment type="similarity">
    <text evidence="12">Belongs to the dus family.</text>
</comment>
<evidence type="ECO:0000256" key="1">
    <source>
        <dbReference type="ARBA" id="ARBA00001917"/>
    </source>
</evidence>
<feature type="binding site" evidence="14">
    <location>
        <begin position="229"/>
        <end position="230"/>
    </location>
    <ligand>
        <name>FMN</name>
        <dbReference type="ChEBI" id="CHEBI:58210"/>
    </ligand>
</feature>
<feature type="domain" description="DUS-like FMN-binding" evidence="15">
    <location>
        <begin position="19"/>
        <end position="318"/>
    </location>
</feature>
<feature type="binding site" evidence="14">
    <location>
        <position position="174"/>
    </location>
    <ligand>
        <name>FMN</name>
        <dbReference type="ChEBI" id="CHEBI:58210"/>
    </ligand>
</feature>
<feature type="binding site" evidence="14">
    <location>
        <begin position="21"/>
        <end position="23"/>
    </location>
    <ligand>
        <name>FMN</name>
        <dbReference type="ChEBI" id="CHEBI:58210"/>
    </ligand>
</feature>
<feature type="binding site" evidence="14">
    <location>
        <position position="75"/>
    </location>
    <ligand>
        <name>FMN</name>
        <dbReference type="ChEBI" id="CHEBI:58210"/>
    </ligand>
</feature>
<evidence type="ECO:0000256" key="8">
    <source>
        <dbReference type="ARBA" id="ARBA00022884"/>
    </source>
</evidence>
<dbReference type="Proteomes" id="UP000223759">
    <property type="component" value="Unassembled WGS sequence"/>
</dbReference>
<protein>
    <recommendedName>
        <fullName evidence="12">tRNA-dihydrouridine synthase</fullName>
        <ecNumber evidence="12">1.3.1.-</ecNumber>
    </recommendedName>
</protein>
<keyword evidence="6 12" id="KW-0819">tRNA processing</keyword>
<comment type="function">
    <text evidence="2 12">Catalyzes the synthesis of 5,6-dihydrouridine (D), a modified base found in the D-loop of most tRNAs, via the reduction of the C5-C6 double bond in target uridines.</text>
</comment>
<dbReference type="EC" id="1.3.1.-" evidence="12"/>
<evidence type="ECO:0000256" key="12">
    <source>
        <dbReference type="PIRNR" id="PIRNR006621"/>
    </source>
</evidence>
<dbReference type="GO" id="GO:0000049">
    <property type="term" value="F:tRNA binding"/>
    <property type="evidence" value="ECO:0007669"/>
    <property type="project" value="UniProtKB-KW"/>
</dbReference>
<dbReference type="NCBIfam" id="TIGR00737">
    <property type="entry name" value="nifR3_yhdG"/>
    <property type="match status" value="1"/>
</dbReference>
<proteinExistence type="inferred from homology"/>